<evidence type="ECO:0000256" key="2">
    <source>
        <dbReference type="ARBA" id="ARBA00022448"/>
    </source>
</evidence>
<protein>
    <recommendedName>
        <fullName evidence="13">Molybdate transport system permease protein</fullName>
    </recommendedName>
</protein>
<dbReference type="SUPFAM" id="SSF52540">
    <property type="entry name" value="P-loop containing nucleoside triphosphate hydrolases"/>
    <property type="match status" value="1"/>
</dbReference>
<evidence type="ECO:0000313" key="12">
    <source>
        <dbReference type="Proteomes" id="UP001501594"/>
    </source>
</evidence>
<comment type="caution">
    <text evidence="11">The sequence shown here is derived from an EMBL/GenBank/DDBJ whole genome shotgun (WGS) entry which is preliminary data.</text>
</comment>
<dbReference type="InterPro" id="IPR003593">
    <property type="entry name" value="AAA+_ATPase"/>
</dbReference>
<proteinExistence type="inferred from homology"/>
<evidence type="ECO:0000256" key="6">
    <source>
        <dbReference type="ARBA" id="ARBA00022989"/>
    </source>
</evidence>
<sequence>MPRSPLAFLGGLLALFLLVPIAAFVVRFAVSGDRGFQTPGLAAAFWTSIVTASISTAIIVVLGVPLAYALARSTGGLGRALGILVQLPLALPPVMSGIVLIYVVGPYTWLGELFDGRLTGSLAGIVIAQTFVASPFLVIAARSAFAALDPALDDLAATLGHRPLARFVRVALPAAASGIGAGVLLTWLRALGEYGATVLLAYHPYSLPVFTSVQFQSAGIPGTQAPTALALGIAILAVLLGAARRPSCRRRSAGSRSTSAARAILPAPPRPDTPTPVAFALDARVGAFTLDLSHGAGAHRIAILGPSGSGKSVTLRALAGLLDGARGSVRLGGDDVTAVSAEDRHVGYVAQGGALLPGRTVLQQVRFGVGTDPAVASWWLRTLRLDGLEDRLPSELSGGQRQRVALASALSRQPRVILLDEPFSALDAPVREELRRELRRLQVETGLSTVLVTHDPEEAAMLADEILVIDGGRLLQAGPRRDVFSRPASPAVARLLGIPNLLRGVAVSGEAIETAGARVPAPGHGIAEGEAVLWSVRPERLRVRLRGAGPADGTPAGLPATVVDVAELGTSTSLTVRIGVDAELRAHTTDTVELAVGDAADVSWDPAALSVWTDPSAEHAAP</sequence>
<gene>
    <name evidence="11" type="ORF">GCM10022256_10650</name>
</gene>
<evidence type="ECO:0000256" key="5">
    <source>
        <dbReference type="ARBA" id="ARBA00022840"/>
    </source>
</evidence>
<dbReference type="SMART" id="SM00382">
    <property type="entry name" value="AAA"/>
    <property type="match status" value="1"/>
</dbReference>
<dbReference type="PROSITE" id="PS00211">
    <property type="entry name" value="ABC_TRANSPORTER_1"/>
    <property type="match status" value="1"/>
</dbReference>
<dbReference type="Gene3D" id="1.10.3720.10">
    <property type="entry name" value="MetI-like"/>
    <property type="match status" value="1"/>
</dbReference>
<dbReference type="PROSITE" id="PS50893">
    <property type="entry name" value="ABC_TRANSPORTER_2"/>
    <property type="match status" value="1"/>
</dbReference>
<dbReference type="PROSITE" id="PS50928">
    <property type="entry name" value="ABC_TM1"/>
    <property type="match status" value="1"/>
</dbReference>
<dbReference type="Proteomes" id="UP001501594">
    <property type="component" value="Unassembled WGS sequence"/>
</dbReference>
<comment type="similarity">
    <text evidence="8">Belongs to the binding-protein-dependent transport system permease family.</text>
</comment>
<dbReference type="InterPro" id="IPR000515">
    <property type="entry name" value="MetI-like"/>
</dbReference>
<keyword evidence="4" id="KW-0547">Nucleotide-binding</keyword>
<dbReference type="Gene3D" id="2.40.50.100">
    <property type="match status" value="1"/>
</dbReference>
<reference evidence="12" key="1">
    <citation type="journal article" date="2019" name="Int. J. Syst. Evol. Microbiol.">
        <title>The Global Catalogue of Microorganisms (GCM) 10K type strain sequencing project: providing services to taxonomists for standard genome sequencing and annotation.</title>
        <authorList>
            <consortium name="The Broad Institute Genomics Platform"/>
            <consortium name="The Broad Institute Genome Sequencing Center for Infectious Disease"/>
            <person name="Wu L."/>
            <person name="Ma J."/>
        </authorList>
    </citation>
    <scope>NUCLEOTIDE SEQUENCE [LARGE SCALE GENOMIC DNA]</scope>
    <source>
        <strain evidence="12">JCM 17442</strain>
    </source>
</reference>
<evidence type="ECO:0000256" key="1">
    <source>
        <dbReference type="ARBA" id="ARBA00004141"/>
    </source>
</evidence>
<dbReference type="InterPro" id="IPR013611">
    <property type="entry name" value="Transp-assoc_OB_typ2"/>
</dbReference>
<keyword evidence="5" id="KW-0067">ATP-binding</keyword>
<keyword evidence="7 8" id="KW-0472">Membrane</keyword>
<dbReference type="PANTHER" id="PTHR42781:SF4">
    <property type="entry name" value="SPERMIDINE_PUTRESCINE IMPORT ATP-BINDING PROTEIN POTA"/>
    <property type="match status" value="1"/>
</dbReference>
<dbReference type="SUPFAM" id="SSF50331">
    <property type="entry name" value="MOP-like"/>
    <property type="match status" value="1"/>
</dbReference>
<evidence type="ECO:0000256" key="3">
    <source>
        <dbReference type="ARBA" id="ARBA00022692"/>
    </source>
</evidence>
<dbReference type="InterPro" id="IPR012340">
    <property type="entry name" value="NA-bd_OB-fold"/>
</dbReference>
<dbReference type="Pfam" id="PF08402">
    <property type="entry name" value="TOBE_2"/>
    <property type="match status" value="1"/>
</dbReference>
<evidence type="ECO:0000256" key="8">
    <source>
        <dbReference type="RuleBase" id="RU363032"/>
    </source>
</evidence>
<comment type="subcellular location">
    <subcellularLocation>
        <location evidence="8">Cell membrane</location>
        <topology evidence="8">Multi-pass membrane protein</topology>
    </subcellularLocation>
    <subcellularLocation>
        <location evidence="1">Membrane</location>
        <topology evidence="1">Multi-pass membrane protein</topology>
    </subcellularLocation>
</comment>
<keyword evidence="6 8" id="KW-1133">Transmembrane helix</keyword>
<dbReference type="CDD" id="cd06261">
    <property type="entry name" value="TM_PBP2"/>
    <property type="match status" value="1"/>
</dbReference>
<evidence type="ECO:0008006" key="13">
    <source>
        <dbReference type="Google" id="ProtNLM"/>
    </source>
</evidence>
<dbReference type="InterPro" id="IPR017871">
    <property type="entry name" value="ABC_transporter-like_CS"/>
</dbReference>
<dbReference type="Pfam" id="PF00528">
    <property type="entry name" value="BPD_transp_1"/>
    <property type="match status" value="1"/>
</dbReference>
<keyword evidence="12" id="KW-1185">Reference proteome</keyword>
<dbReference type="InterPro" id="IPR050093">
    <property type="entry name" value="ABC_SmlMolc_Importer"/>
</dbReference>
<evidence type="ECO:0000313" key="11">
    <source>
        <dbReference type="EMBL" id="GAA4265453.1"/>
    </source>
</evidence>
<dbReference type="EMBL" id="BAABAU010000001">
    <property type="protein sequence ID" value="GAA4265453.1"/>
    <property type="molecule type" value="Genomic_DNA"/>
</dbReference>
<dbReference type="RefSeq" id="WP_344793982.1">
    <property type="nucleotide sequence ID" value="NZ_BAABAU010000001.1"/>
</dbReference>
<dbReference type="InterPro" id="IPR027417">
    <property type="entry name" value="P-loop_NTPase"/>
</dbReference>
<dbReference type="SUPFAM" id="SSF161098">
    <property type="entry name" value="MetI-like"/>
    <property type="match status" value="1"/>
</dbReference>
<organism evidence="11 12">
    <name type="scientific">Frondihabitans peucedani</name>
    <dbReference type="NCBI Taxonomy" id="598626"/>
    <lineage>
        <taxon>Bacteria</taxon>
        <taxon>Bacillati</taxon>
        <taxon>Actinomycetota</taxon>
        <taxon>Actinomycetes</taxon>
        <taxon>Micrococcales</taxon>
        <taxon>Microbacteriaceae</taxon>
        <taxon>Frondihabitans</taxon>
    </lineage>
</organism>
<dbReference type="Gene3D" id="3.40.50.300">
    <property type="entry name" value="P-loop containing nucleotide triphosphate hydrolases"/>
    <property type="match status" value="1"/>
</dbReference>
<feature type="domain" description="ABC transmembrane type-1" evidence="10">
    <location>
        <begin position="45"/>
        <end position="241"/>
    </location>
</feature>
<keyword evidence="2 8" id="KW-0813">Transport</keyword>
<accession>A0ABP8DZY8</accession>
<feature type="transmembrane region" description="Helical" evidence="8">
    <location>
        <begin position="125"/>
        <end position="146"/>
    </location>
</feature>
<dbReference type="Gene3D" id="2.40.50.140">
    <property type="entry name" value="Nucleic acid-binding proteins"/>
    <property type="match status" value="1"/>
</dbReference>
<evidence type="ECO:0000259" key="10">
    <source>
        <dbReference type="PROSITE" id="PS50928"/>
    </source>
</evidence>
<evidence type="ECO:0000256" key="4">
    <source>
        <dbReference type="ARBA" id="ARBA00022741"/>
    </source>
</evidence>
<keyword evidence="3 8" id="KW-0812">Transmembrane</keyword>
<dbReference type="InterPro" id="IPR003439">
    <property type="entry name" value="ABC_transporter-like_ATP-bd"/>
</dbReference>
<name>A0ABP8DZY8_9MICO</name>
<feature type="transmembrane region" description="Helical" evidence="8">
    <location>
        <begin position="43"/>
        <end position="71"/>
    </location>
</feature>
<feature type="transmembrane region" description="Helical" evidence="8">
    <location>
        <begin position="225"/>
        <end position="243"/>
    </location>
</feature>
<evidence type="ECO:0000256" key="7">
    <source>
        <dbReference type="ARBA" id="ARBA00023136"/>
    </source>
</evidence>
<feature type="transmembrane region" description="Helical" evidence="8">
    <location>
        <begin position="83"/>
        <end position="105"/>
    </location>
</feature>
<dbReference type="PANTHER" id="PTHR42781">
    <property type="entry name" value="SPERMIDINE/PUTRESCINE IMPORT ATP-BINDING PROTEIN POTA"/>
    <property type="match status" value="1"/>
</dbReference>
<dbReference type="InterPro" id="IPR035906">
    <property type="entry name" value="MetI-like_sf"/>
</dbReference>
<dbReference type="Pfam" id="PF00005">
    <property type="entry name" value="ABC_tran"/>
    <property type="match status" value="1"/>
</dbReference>
<evidence type="ECO:0000259" key="9">
    <source>
        <dbReference type="PROSITE" id="PS50893"/>
    </source>
</evidence>
<feature type="domain" description="ABC transporter" evidence="9">
    <location>
        <begin position="255"/>
        <end position="496"/>
    </location>
</feature>
<dbReference type="InterPro" id="IPR008995">
    <property type="entry name" value="Mo/tungstate-bd_C_term_dom"/>
</dbReference>
<feature type="transmembrane region" description="Helical" evidence="8">
    <location>
        <begin position="167"/>
        <end position="188"/>
    </location>
</feature>